<organism evidence="1">
    <name type="scientific">Arundo donax</name>
    <name type="common">Giant reed</name>
    <name type="synonym">Donax arundinaceus</name>
    <dbReference type="NCBI Taxonomy" id="35708"/>
    <lineage>
        <taxon>Eukaryota</taxon>
        <taxon>Viridiplantae</taxon>
        <taxon>Streptophyta</taxon>
        <taxon>Embryophyta</taxon>
        <taxon>Tracheophyta</taxon>
        <taxon>Spermatophyta</taxon>
        <taxon>Magnoliopsida</taxon>
        <taxon>Liliopsida</taxon>
        <taxon>Poales</taxon>
        <taxon>Poaceae</taxon>
        <taxon>PACMAD clade</taxon>
        <taxon>Arundinoideae</taxon>
        <taxon>Arundineae</taxon>
        <taxon>Arundo</taxon>
    </lineage>
</organism>
<sequence>MAVQRGIPSSRTTALFITTGTGSARN</sequence>
<protein>
    <submittedName>
        <fullName evidence="1">Uncharacterized protein</fullName>
    </submittedName>
</protein>
<dbReference type="EMBL" id="GBRH01245878">
    <property type="protein sequence ID" value="JAD52017.1"/>
    <property type="molecule type" value="Transcribed_RNA"/>
</dbReference>
<evidence type="ECO:0000313" key="1">
    <source>
        <dbReference type="EMBL" id="JAD52017.1"/>
    </source>
</evidence>
<name>A0A0A9AY65_ARUDO</name>
<reference evidence="1" key="1">
    <citation type="submission" date="2014-09" db="EMBL/GenBank/DDBJ databases">
        <authorList>
            <person name="Magalhaes I.L.F."/>
            <person name="Oliveira U."/>
            <person name="Santos F.R."/>
            <person name="Vidigal T.H.D.A."/>
            <person name="Brescovit A.D."/>
            <person name="Santos A.J."/>
        </authorList>
    </citation>
    <scope>NUCLEOTIDE SEQUENCE</scope>
    <source>
        <tissue evidence="1">Shoot tissue taken approximately 20 cm above the soil surface</tissue>
    </source>
</reference>
<dbReference type="AlphaFoldDB" id="A0A0A9AY65"/>
<reference evidence="1" key="2">
    <citation type="journal article" date="2015" name="Data Brief">
        <title>Shoot transcriptome of the giant reed, Arundo donax.</title>
        <authorList>
            <person name="Barrero R.A."/>
            <person name="Guerrero F.D."/>
            <person name="Moolhuijzen P."/>
            <person name="Goolsby J.A."/>
            <person name="Tidwell J."/>
            <person name="Bellgard S.E."/>
            <person name="Bellgard M.I."/>
        </authorList>
    </citation>
    <scope>NUCLEOTIDE SEQUENCE</scope>
    <source>
        <tissue evidence="1">Shoot tissue taken approximately 20 cm above the soil surface</tissue>
    </source>
</reference>
<accession>A0A0A9AY65</accession>
<proteinExistence type="predicted"/>